<dbReference type="Proteomes" id="UP000516173">
    <property type="component" value="Chromosome"/>
</dbReference>
<dbReference type="AlphaFoldDB" id="A0A7G1KTX8"/>
<keyword evidence="2" id="KW-1185">Reference proteome</keyword>
<reference evidence="1 2" key="1">
    <citation type="submission" date="2020-08" db="EMBL/GenBank/DDBJ databases">
        <title>Genome Sequencing of Nocardia wallacei strain FMUON74 and assembly.</title>
        <authorList>
            <person name="Toyokawa M."/>
            <person name="Uesaka K."/>
        </authorList>
    </citation>
    <scope>NUCLEOTIDE SEQUENCE [LARGE SCALE GENOMIC DNA]</scope>
    <source>
        <strain evidence="1 2">FMUON74</strain>
    </source>
</reference>
<evidence type="ECO:0000313" key="2">
    <source>
        <dbReference type="Proteomes" id="UP000516173"/>
    </source>
</evidence>
<accession>A0A7G1KTX8</accession>
<name>A0A7G1KTX8_9NOCA</name>
<dbReference type="EMBL" id="AP023396">
    <property type="protein sequence ID" value="BCK57409.1"/>
    <property type="molecule type" value="Genomic_DNA"/>
</dbReference>
<proteinExistence type="predicted"/>
<protein>
    <submittedName>
        <fullName evidence="1">Uncharacterized protein</fullName>
    </submittedName>
</protein>
<evidence type="ECO:0000313" key="1">
    <source>
        <dbReference type="EMBL" id="BCK57409.1"/>
    </source>
</evidence>
<gene>
    <name evidence="1" type="ORF">NWFMUON74_51810</name>
</gene>
<sequence>MRGLGKELSVFADEDSPLRDALWYCDMTTGPDGELLTIDQRIAEILSRYGAGTLVYEFINEARAELSAAVQRTESRIAGFDLAEIRLR</sequence>
<organism evidence="1 2">
    <name type="scientific">Nocardia wallacei</name>
    <dbReference type="NCBI Taxonomy" id="480035"/>
    <lineage>
        <taxon>Bacteria</taxon>
        <taxon>Bacillati</taxon>
        <taxon>Actinomycetota</taxon>
        <taxon>Actinomycetes</taxon>
        <taxon>Mycobacteriales</taxon>
        <taxon>Nocardiaceae</taxon>
        <taxon>Nocardia</taxon>
    </lineage>
</organism>
<dbReference type="KEGG" id="nwl:NWFMUON74_51810"/>